<name>A0AC34PUJ4_9BILA</name>
<dbReference type="Proteomes" id="UP000887576">
    <property type="component" value="Unplaced"/>
</dbReference>
<reference evidence="2" key="1">
    <citation type="submission" date="2022-11" db="UniProtKB">
        <authorList>
            <consortium name="WormBaseParasite"/>
        </authorList>
    </citation>
    <scope>IDENTIFICATION</scope>
</reference>
<protein>
    <submittedName>
        <fullName evidence="2">Uncharacterized protein</fullName>
    </submittedName>
</protein>
<dbReference type="WBParaSite" id="JU765_v2.g10110.t1">
    <property type="protein sequence ID" value="JU765_v2.g10110.t1"/>
    <property type="gene ID" value="JU765_v2.g10110"/>
</dbReference>
<evidence type="ECO:0000313" key="2">
    <source>
        <dbReference type="WBParaSite" id="JU765_v2.g10110.t1"/>
    </source>
</evidence>
<organism evidence="1 2">
    <name type="scientific">Panagrolaimus sp. JU765</name>
    <dbReference type="NCBI Taxonomy" id="591449"/>
    <lineage>
        <taxon>Eukaryota</taxon>
        <taxon>Metazoa</taxon>
        <taxon>Ecdysozoa</taxon>
        <taxon>Nematoda</taxon>
        <taxon>Chromadorea</taxon>
        <taxon>Rhabditida</taxon>
        <taxon>Tylenchina</taxon>
        <taxon>Panagrolaimomorpha</taxon>
        <taxon>Panagrolaimoidea</taxon>
        <taxon>Panagrolaimidae</taxon>
        <taxon>Panagrolaimus</taxon>
    </lineage>
</organism>
<proteinExistence type="predicted"/>
<evidence type="ECO:0000313" key="1">
    <source>
        <dbReference type="Proteomes" id="UP000887576"/>
    </source>
</evidence>
<accession>A0AC34PUJ4</accession>
<sequence>MSSSSEEQPFWRDQDDIVISGLSGRFPCSDNAKEFEYNLMNGIDMITEDDKRWPPGFCDLPKRHGKVKELKKFDAAFFSVTPKQANYMDPQVRLLLEVAYEAIIDAGINPQDLRGSKTGVFVGCSASETGSALTQDPETVTGYTLTGCVRSMFSNRLSYTFDLRGPSFSVDTACSSSLLALQLAVDAIRQGQCDSAIVGGAHLTLTPTAALQFLKLGMLSSRGSCRSFDDSGDGYCRTEAVNAIFVQRRAPALRIYATILHAKSNTDGYKEQGITFPSGERQAVLLEEVYSEANVDPNTVGYVETHGTGTKVGDPQEAYAITQVFCGPSRQKPLLIGSVKSNMGHAEPASGLCSVIKVLRAMENNVIPPNLHFQTPNQYIDGLKNKQLQVVTEKTPFPGGVIGVNSFGFGGSNTHAVFRAPEHPKELPILEDVSFPRVILYSGRTQEGLKQTFEEIKDQHVGNYYLHRMLANQANLPPKETPFRGFLMFNRENNAEPLIEVQKVPITEARPIWFVYSGMGSQWPGMAQALMRIPFLDDSLRQSSKALEEFGLDVYGMLKNPDPAQYQNNTLNCMLAITAVQIALTDLMGLLGITPDGIVGHSTGEMGCGYADGALTREQTMKLAYFRGHTIMNSKFPIKGGMAAVGLTWEQAKERAPEGVVAACHNGQDSVTISGDAAQIEKFCAELTKEDVFAKPVDSSGIPFHSPVMLKVKDEMLAAMRKVVTDPKPRSSKWLSTSIPEEQWDDEIALFCSADYHVNNACSPVLFYEALQKIPPNAITIELAPHALLASILRRSLHKTCTNVGLMNNKAENQIESFLHSIAKIYEAGATVQYHKLYPSVPLPVPPGTPMIGSMWRWDHSQDWPVIDGRQMASGGGSVPCSASYTIDPFASESKEAYLLDHIIDGRVLYPFTGHMVLAWRTLAKIKGVDFQKTPVIMENINVYSATFLTKAIKLDVIITPGNGEFEILDGEQLCASGKIYIPDENRQFYYNDVSKIETSTIAERIELDTEDAYKEFLLRGYEYGENFRGIYRTCNSGERGTLYWRGNWVTFLDSLLQTALLAERADTLRLPTRVRYLRIDPNKHLEHVQERDGIQVVELHNDIATNGCIAGGVECCDLTAHTVARRMQTSGQLYLEKLMFVKHFDDKALADFQTKRQTIIDYRKVLRSMIANGFKKWQKAGILGKLINGDILVKAVEKLAKVATETDEKMTQSFLEDSKCLISHAADSIFKTNLDDVSDIAQFESSIVTRMQSYFQSFDTDKYWVASLVLDRILKTAQDVCIENSAGHRNKCCVIEPNSVEQMKHLINGVNSHPLLEVEWHLAGAKVNSLDENSLGQIGATRHKVDFDAENFNVGDAKGYDYLFLDKMLSKKTDPVTFLKRCAELLRDDGFAIVNEITRDFEVALFVDAFQGKSIDTKDPSRAYGVYFTEEKLVETFEKANYRVCIYQSDDALNTSTYVIRKIPTIPRDPAIIDIDDIENFTWIEPLQQTIESRLNEPDNKTIWLTSTKVRNNGVLGISLCFVEENLKFNRFRTLCDISVKKGNRSGPPVIKLDDPKVKELMDKDLHANNYRDGVWGSVRHVVVKDDELHSYKEVEHAFINTLVRGDVSSLTWVESPNQYFDAIQDKKPTHELCSVYYSAVNFRDVMLAYGRLPPDAIPGQFADRECLYGMEFSGRLKDGTRVMGILPAQALATSVVLDREYAWEVPNNWTLAEAATVPVVYATAYYALVVRGHIRKGEKVLIHGGSGGVGQAAIAIALNLGCEVFTTVGSEAKREYLKKRFPQLQDKHFANSRSADFELHVRHVTKGRGVDIVLNSLAHEMLQASVRCLAQHGRFLEIGKVDLSQNSSLGMAHMLKNTTFHGILLDAVMDQSIGNKEDWFEVARLLEDGIKTGVVQPLQENIFPSDKAEEAFRFMSAGKHIGKVIIEVRKDEGQLVCPPSPIRVKAVCRTLCHPQHVYLITGGLGGFGLELAQWLINRGARKIVLTSRTGIRTGYQARCVHFWRRMKISVLISTLNIANAEDTKELIRSCTEMGPLGGVFHLAMVLRDCLFENQNVQNFKDAAEAKYYGTLNLDNAVREFSDKSLKYFVVFSSITSGRGNAGQTNYGWSNSTMERIIETRREDGLPGIAIQWGAIGDVGVILENMGDNNTVVGGTLPQRMPSCLATLDLFLSWNHPIVSSYIKAESGSKKTTGGGNLLQTIAHILGVNDVSQLNPDANLGDLGLDSLMGVEIKQALERDYDIVLSMKDIRTLTLNKLQQLAERGQSSTSLQDSGELELKKESEREARQNSIEVLEQQMSQLFKMRVDVNELDPENIIVRCNNVEEGPITFFVHPIEGIASPLNKVASKCNFPAYCFQFTREVPQDSIESAAATYIREMKKIQPEGPYRIIGYSYGACIGFEIATKLQEIDGPDSVERLILLDGSHLYMQTYRNVYRMAFGVTGDSLVNNPLFESEIMCAMTLRFANVDYKKFRVEMLQQSGFRARLQKVVDTVMKTGFFKSADTIAFACEAMRSKFLMADKYKPQRHFNGHITLIRAEQGAAREEDVGHDYGISQVSTSSDVRMVSGDHDSIVQGKRAPDTVKIINEIILGATA</sequence>